<feature type="domain" description="Plant heme peroxidase family profile" evidence="2">
    <location>
        <begin position="1"/>
        <end position="43"/>
    </location>
</feature>
<reference evidence="3" key="1">
    <citation type="submission" date="2022-05" db="EMBL/GenBank/DDBJ databases">
        <title>The Musa troglodytarum L. genome provides insights into the mechanism of non-climacteric behaviour and enrichment of carotenoids.</title>
        <authorList>
            <person name="Wang J."/>
        </authorList>
    </citation>
    <scope>NUCLEOTIDE SEQUENCE</scope>
    <source>
        <tissue evidence="3">Leaf</tissue>
    </source>
</reference>
<dbReference type="Proteomes" id="UP001055439">
    <property type="component" value="Chromosome 9"/>
</dbReference>
<organism evidence="3 4">
    <name type="scientific">Musa troglodytarum</name>
    <name type="common">fe'i banana</name>
    <dbReference type="NCBI Taxonomy" id="320322"/>
    <lineage>
        <taxon>Eukaryota</taxon>
        <taxon>Viridiplantae</taxon>
        <taxon>Streptophyta</taxon>
        <taxon>Embryophyta</taxon>
        <taxon>Tracheophyta</taxon>
        <taxon>Spermatophyta</taxon>
        <taxon>Magnoliopsida</taxon>
        <taxon>Liliopsida</taxon>
        <taxon>Zingiberales</taxon>
        <taxon>Musaceae</taxon>
        <taxon>Musa</taxon>
    </lineage>
</organism>
<sequence length="43" mass="4892">MMLYRTNGEAFARDFAAAMVKMRAISPLAGTRGEIRLNCRRMN</sequence>
<dbReference type="AlphaFoldDB" id="A0A9E7I309"/>
<dbReference type="EMBL" id="CP097511">
    <property type="protein sequence ID" value="URE44681.1"/>
    <property type="molecule type" value="Genomic_DNA"/>
</dbReference>
<dbReference type="PROSITE" id="PS50873">
    <property type="entry name" value="PEROXIDASE_4"/>
    <property type="match status" value="1"/>
</dbReference>
<proteinExistence type="predicted"/>
<dbReference type="OrthoDB" id="679619at2759"/>
<dbReference type="GO" id="GO:0006979">
    <property type="term" value="P:response to oxidative stress"/>
    <property type="evidence" value="ECO:0007669"/>
    <property type="project" value="InterPro"/>
</dbReference>
<dbReference type="InterPro" id="IPR002016">
    <property type="entry name" value="Haem_peroxidase"/>
</dbReference>
<evidence type="ECO:0000259" key="2">
    <source>
        <dbReference type="PROSITE" id="PS50873"/>
    </source>
</evidence>
<dbReference type="GO" id="GO:0020037">
    <property type="term" value="F:heme binding"/>
    <property type="evidence" value="ECO:0007669"/>
    <property type="project" value="InterPro"/>
</dbReference>
<keyword evidence="4" id="KW-1185">Reference proteome</keyword>
<dbReference type="InterPro" id="IPR010255">
    <property type="entry name" value="Haem_peroxidase_sf"/>
</dbReference>
<keyword evidence="1" id="KW-0106">Calcium</keyword>
<dbReference type="SUPFAM" id="SSF48113">
    <property type="entry name" value="Heme-dependent peroxidases"/>
    <property type="match status" value="1"/>
</dbReference>
<name>A0A9E7I309_9LILI</name>
<dbReference type="Gene3D" id="1.10.420.10">
    <property type="entry name" value="Peroxidase, domain 2"/>
    <property type="match status" value="1"/>
</dbReference>
<evidence type="ECO:0000313" key="3">
    <source>
        <dbReference type="EMBL" id="URE44681.1"/>
    </source>
</evidence>
<protein>
    <recommendedName>
        <fullName evidence="2">Plant heme peroxidase family profile domain-containing protein</fullName>
    </recommendedName>
</protein>
<evidence type="ECO:0000313" key="4">
    <source>
        <dbReference type="Proteomes" id="UP001055439"/>
    </source>
</evidence>
<evidence type="ECO:0000256" key="1">
    <source>
        <dbReference type="ARBA" id="ARBA00022837"/>
    </source>
</evidence>
<dbReference type="GO" id="GO:0004601">
    <property type="term" value="F:peroxidase activity"/>
    <property type="evidence" value="ECO:0007669"/>
    <property type="project" value="InterPro"/>
</dbReference>
<accession>A0A9E7I309</accession>
<dbReference type="Gene3D" id="1.10.520.10">
    <property type="match status" value="1"/>
</dbReference>
<gene>
    <name evidence="3" type="ORF">MUK42_32037</name>
</gene>